<dbReference type="Proteomes" id="UP001604277">
    <property type="component" value="Unassembled WGS sequence"/>
</dbReference>
<organism evidence="2 3">
    <name type="scientific">Forsythia ovata</name>
    <dbReference type="NCBI Taxonomy" id="205694"/>
    <lineage>
        <taxon>Eukaryota</taxon>
        <taxon>Viridiplantae</taxon>
        <taxon>Streptophyta</taxon>
        <taxon>Embryophyta</taxon>
        <taxon>Tracheophyta</taxon>
        <taxon>Spermatophyta</taxon>
        <taxon>Magnoliopsida</taxon>
        <taxon>eudicotyledons</taxon>
        <taxon>Gunneridae</taxon>
        <taxon>Pentapetalae</taxon>
        <taxon>asterids</taxon>
        <taxon>lamiids</taxon>
        <taxon>Lamiales</taxon>
        <taxon>Oleaceae</taxon>
        <taxon>Forsythieae</taxon>
        <taxon>Forsythia</taxon>
    </lineage>
</organism>
<evidence type="ECO:0000256" key="1">
    <source>
        <dbReference type="ARBA" id="ARBA00007320"/>
    </source>
</evidence>
<dbReference type="EMBL" id="JBFOLJ010000010">
    <property type="protein sequence ID" value="KAL2500785.1"/>
    <property type="molecule type" value="Genomic_DNA"/>
</dbReference>
<comment type="similarity">
    <text evidence="1">Belongs to the universal ribosomal protein uL15 family.</text>
</comment>
<accession>A0ABD1SJ89</accession>
<name>A0ABD1SJ89_9LAMI</name>
<dbReference type="InterPro" id="IPR005749">
    <property type="entry name" value="Ribosomal_uL15_bac-type"/>
</dbReference>
<reference evidence="3" key="1">
    <citation type="submission" date="2024-07" db="EMBL/GenBank/DDBJ databases">
        <title>Two chromosome-level genome assemblies of Korean endemic species Abeliophyllum distichum and Forsythia ovata (Oleaceae).</title>
        <authorList>
            <person name="Jang H."/>
        </authorList>
    </citation>
    <scope>NUCLEOTIDE SEQUENCE [LARGE SCALE GENOMIC DNA]</scope>
</reference>
<comment type="caution">
    <text evidence="2">The sequence shown here is derived from an EMBL/GenBank/DDBJ whole genome shotgun (WGS) entry which is preliminary data.</text>
</comment>
<protein>
    <submittedName>
        <fullName evidence="2">Uncharacterized protein</fullName>
    </submittedName>
</protein>
<dbReference type="PANTHER" id="PTHR12934:SF11">
    <property type="entry name" value="LARGE RIBOSOMAL SUBUNIT PROTEIN UL15M"/>
    <property type="match status" value="1"/>
</dbReference>
<evidence type="ECO:0000313" key="3">
    <source>
        <dbReference type="Proteomes" id="UP001604277"/>
    </source>
</evidence>
<proteinExistence type="inferred from homology"/>
<evidence type="ECO:0000313" key="2">
    <source>
        <dbReference type="EMBL" id="KAL2500785.1"/>
    </source>
</evidence>
<dbReference type="PANTHER" id="PTHR12934">
    <property type="entry name" value="50S RIBOSOMAL PROTEIN L15"/>
    <property type="match status" value="1"/>
</dbReference>
<keyword evidence="3" id="KW-1185">Reference proteome</keyword>
<sequence>MGKHYNFSSKYSIVPHINNRVALDAVNDTSVEAVGGLRVTIKAKAAVEVAGRSIKKVYYNKLGFRALLKPEWFEKNGKLLPKAELEEILWSNFVAPEEVCGCGRRH</sequence>
<gene>
    <name evidence="2" type="ORF">Fot_34633</name>
</gene>
<dbReference type="AlphaFoldDB" id="A0ABD1SJ89"/>